<dbReference type="Pfam" id="PF02535">
    <property type="entry name" value="Zip"/>
    <property type="match status" value="1"/>
</dbReference>
<reference evidence="6" key="1">
    <citation type="submission" date="2025-05" db="UniProtKB">
        <authorList>
            <consortium name="EnsemblMetazoa"/>
        </authorList>
    </citation>
    <scope>IDENTIFICATION</scope>
</reference>
<feature type="transmembrane region" description="Helical" evidence="5">
    <location>
        <begin position="104"/>
        <end position="123"/>
    </location>
</feature>
<protein>
    <recommendedName>
        <fullName evidence="8">Zinc transporter ZIP1-like</fullName>
    </recommendedName>
</protein>
<dbReference type="PANTHER" id="PTHR11040">
    <property type="entry name" value="ZINC/IRON TRANSPORTER"/>
    <property type="match status" value="1"/>
</dbReference>
<keyword evidence="3 5" id="KW-1133">Transmembrane helix</keyword>
<dbReference type="InterPro" id="IPR003689">
    <property type="entry name" value="ZIP"/>
</dbReference>
<dbReference type="Proteomes" id="UP001652700">
    <property type="component" value="Unplaced"/>
</dbReference>
<feature type="transmembrane region" description="Helical" evidence="5">
    <location>
        <begin position="28"/>
        <end position="46"/>
    </location>
</feature>
<evidence type="ECO:0008006" key="8">
    <source>
        <dbReference type="Google" id="ProtNLM"/>
    </source>
</evidence>
<feature type="transmembrane region" description="Helical" evidence="5">
    <location>
        <begin position="267"/>
        <end position="291"/>
    </location>
</feature>
<dbReference type="EnsemblMetazoa" id="XM_028272699.2">
    <property type="protein sequence ID" value="XP_028128500.2"/>
    <property type="gene ID" value="LOC114324826"/>
</dbReference>
<evidence type="ECO:0000313" key="6">
    <source>
        <dbReference type="EnsemblMetazoa" id="XP_028128500.2"/>
    </source>
</evidence>
<proteinExistence type="predicted"/>
<keyword evidence="2 5" id="KW-0812">Transmembrane</keyword>
<sequence length="325" mass="35802">MFPSRFLLHNRNTDNQKHTNGKATTAKITAMCVLFLASFITGLLPIKLNQWFNWSSHPTTTSFVKIILGIGGGVLLCTTFIHMLPEISKNFNDLNVTPGIEVPYAELLLCAGFFMMYSIEEFVRTYMLSCKPASNSQEIIEVALKTSISRGLESARTEEQVNISTDSYLITENTTAAIIRGLLLTLALCIHELFEGLAVGLENSPRNVWYMFAAISAHKFVISFCIGMELVISGIKTYLVIIYVFIFSFVSAAGIGIGILVSKIDNTATLVSVIMQGLAAGTLLYVVYFELLQGDKRSGLKQFGAVLLGFILMFGVSLIDILNIY</sequence>
<feature type="transmembrane region" description="Helical" evidence="5">
    <location>
        <begin position="66"/>
        <end position="84"/>
    </location>
</feature>
<evidence type="ECO:0000256" key="5">
    <source>
        <dbReference type="SAM" id="Phobius"/>
    </source>
</evidence>
<evidence type="ECO:0000256" key="1">
    <source>
        <dbReference type="ARBA" id="ARBA00004141"/>
    </source>
</evidence>
<feature type="transmembrane region" description="Helical" evidence="5">
    <location>
        <begin position="182"/>
        <end position="201"/>
    </location>
</feature>
<evidence type="ECO:0000256" key="4">
    <source>
        <dbReference type="ARBA" id="ARBA00023136"/>
    </source>
</evidence>
<evidence type="ECO:0000256" key="3">
    <source>
        <dbReference type="ARBA" id="ARBA00022989"/>
    </source>
</evidence>
<name>A0ABM5IAE4_DIAVI</name>
<feature type="transmembrane region" description="Helical" evidence="5">
    <location>
        <begin position="303"/>
        <end position="324"/>
    </location>
</feature>
<dbReference type="GeneID" id="114324826"/>
<comment type="subcellular location">
    <subcellularLocation>
        <location evidence="1">Membrane</location>
        <topology evidence="1">Multi-pass membrane protein</topology>
    </subcellularLocation>
</comment>
<accession>A0ABM5IAE4</accession>
<dbReference type="PANTHER" id="PTHR11040:SF203">
    <property type="entry name" value="FI18611P1-RELATED"/>
    <property type="match status" value="1"/>
</dbReference>
<organism evidence="6 7">
    <name type="scientific">Diabrotica virgifera virgifera</name>
    <name type="common">western corn rootworm</name>
    <dbReference type="NCBI Taxonomy" id="50390"/>
    <lineage>
        <taxon>Eukaryota</taxon>
        <taxon>Metazoa</taxon>
        <taxon>Ecdysozoa</taxon>
        <taxon>Arthropoda</taxon>
        <taxon>Hexapoda</taxon>
        <taxon>Insecta</taxon>
        <taxon>Pterygota</taxon>
        <taxon>Neoptera</taxon>
        <taxon>Endopterygota</taxon>
        <taxon>Coleoptera</taxon>
        <taxon>Polyphaga</taxon>
        <taxon>Cucujiformia</taxon>
        <taxon>Chrysomeloidea</taxon>
        <taxon>Chrysomelidae</taxon>
        <taxon>Galerucinae</taxon>
        <taxon>Diabroticina</taxon>
        <taxon>Diabroticites</taxon>
        <taxon>Diabrotica</taxon>
    </lineage>
</organism>
<keyword evidence="4 5" id="KW-0472">Membrane</keyword>
<keyword evidence="7" id="KW-1185">Reference proteome</keyword>
<dbReference type="RefSeq" id="XP_028128500.2">
    <property type="nucleotide sequence ID" value="XM_028272699.2"/>
</dbReference>
<evidence type="ECO:0000256" key="2">
    <source>
        <dbReference type="ARBA" id="ARBA00022692"/>
    </source>
</evidence>
<feature type="transmembrane region" description="Helical" evidence="5">
    <location>
        <begin position="207"/>
        <end position="226"/>
    </location>
</feature>
<feature type="transmembrane region" description="Helical" evidence="5">
    <location>
        <begin position="238"/>
        <end position="261"/>
    </location>
</feature>
<evidence type="ECO:0000313" key="7">
    <source>
        <dbReference type="Proteomes" id="UP001652700"/>
    </source>
</evidence>